<proteinExistence type="predicted"/>
<evidence type="ECO:0000313" key="2">
    <source>
        <dbReference type="EMBL" id="MEE6261598.1"/>
    </source>
</evidence>
<dbReference type="RefSeq" id="WP_331216680.1">
    <property type="nucleotide sequence ID" value="NZ_JAZGQK010000021.1"/>
</dbReference>
<dbReference type="InterPro" id="IPR029058">
    <property type="entry name" value="AB_hydrolase_fold"/>
</dbReference>
<name>A0ABU7RYJ0_9ACTN</name>
<dbReference type="InterPro" id="IPR050266">
    <property type="entry name" value="AB_hydrolase_sf"/>
</dbReference>
<dbReference type="GO" id="GO:0016787">
    <property type="term" value="F:hydrolase activity"/>
    <property type="evidence" value="ECO:0007669"/>
    <property type="project" value="UniProtKB-KW"/>
</dbReference>
<keyword evidence="3" id="KW-1185">Reference proteome</keyword>
<dbReference type="PANTHER" id="PTHR43798:SF33">
    <property type="entry name" value="HYDROLASE, PUTATIVE (AFU_ORTHOLOGUE AFUA_2G14860)-RELATED"/>
    <property type="match status" value="1"/>
</dbReference>
<feature type="domain" description="AB hydrolase-1" evidence="1">
    <location>
        <begin position="25"/>
        <end position="256"/>
    </location>
</feature>
<dbReference type="Proteomes" id="UP001332243">
    <property type="component" value="Unassembled WGS sequence"/>
</dbReference>
<accession>A0ABU7RYJ0</accession>
<dbReference type="EMBL" id="JAZGQK010000021">
    <property type="protein sequence ID" value="MEE6261598.1"/>
    <property type="molecule type" value="Genomic_DNA"/>
</dbReference>
<dbReference type="InterPro" id="IPR000073">
    <property type="entry name" value="AB_hydrolase_1"/>
</dbReference>
<gene>
    <name evidence="2" type="ORF">V1633_24235</name>
</gene>
<dbReference type="PRINTS" id="PR00111">
    <property type="entry name" value="ABHYDROLASE"/>
</dbReference>
<reference evidence="2 3" key="1">
    <citation type="submission" date="2024-01" db="EMBL/GenBank/DDBJ databases">
        <title>Genome insights into Plantactinospora sonchi sp. nov.</title>
        <authorList>
            <person name="Wang L."/>
        </authorList>
    </citation>
    <scope>NUCLEOTIDE SEQUENCE [LARGE SCALE GENOMIC DNA]</scope>
    <source>
        <strain evidence="2 3">NEAU-QY2</strain>
    </source>
</reference>
<dbReference type="Gene3D" id="3.40.50.1820">
    <property type="entry name" value="alpha/beta hydrolase"/>
    <property type="match status" value="1"/>
</dbReference>
<dbReference type="Pfam" id="PF12697">
    <property type="entry name" value="Abhydrolase_6"/>
    <property type="match status" value="1"/>
</dbReference>
<evidence type="ECO:0000313" key="3">
    <source>
        <dbReference type="Proteomes" id="UP001332243"/>
    </source>
</evidence>
<evidence type="ECO:0000259" key="1">
    <source>
        <dbReference type="Pfam" id="PF12697"/>
    </source>
</evidence>
<dbReference type="PANTHER" id="PTHR43798">
    <property type="entry name" value="MONOACYLGLYCEROL LIPASE"/>
    <property type="match status" value="1"/>
</dbReference>
<organism evidence="2 3">
    <name type="scientific">Plantactinospora sonchi</name>
    <dbReference type="NCBI Taxonomy" id="1544735"/>
    <lineage>
        <taxon>Bacteria</taxon>
        <taxon>Bacillati</taxon>
        <taxon>Actinomycetota</taxon>
        <taxon>Actinomycetes</taxon>
        <taxon>Micromonosporales</taxon>
        <taxon>Micromonosporaceae</taxon>
        <taxon>Plantactinospora</taxon>
    </lineage>
</organism>
<keyword evidence="2" id="KW-0378">Hydrolase</keyword>
<dbReference type="SUPFAM" id="SSF53474">
    <property type="entry name" value="alpha/beta-Hydrolases"/>
    <property type="match status" value="1"/>
</dbReference>
<sequence>MTAYDVAHPHGLHVAHDGPRQAPPLLLVHGSGFSGSSWSPMVPALASHRHVIRVDLPGCGKSPPAPSYAVSAQAGRVAAVLDDLGLRQVPVAGHSSGGYVATALAEERPELVGSLALISTGPSGEALLPQPALLRVLLAPPFGPLLWARRTDAMIRRGISLTCVRPVEIPDDLVADVRRITYRAMRGVLRANTGYLAERSVPERLAALDVPVLVIFGAADPRWDPASARRYDAVPHARVEMLPGVGHIPMLEAAGATSELLLGFLAPAADTPPVSRHA</sequence>
<comment type="caution">
    <text evidence="2">The sequence shown here is derived from an EMBL/GenBank/DDBJ whole genome shotgun (WGS) entry which is preliminary data.</text>
</comment>
<protein>
    <submittedName>
        <fullName evidence="2">Alpha/beta fold hydrolase</fullName>
    </submittedName>
</protein>